<reference evidence="1 2" key="1">
    <citation type="submission" date="2021-06" db="EMBL/GenBank/DDBJ databases">
        <title>Caerostris darwini draft genome.</title>
        <authorList>
            <person name="Kono N."/>
            <person name="Arakawa K."/>
        </authorList>
    </citation>
    <scope>NUCLEOTIDE SEQUENCE [LARGE SCALE GENOMIC DNA]</scope>
</reference>
<dbReference type="EMBL" id="BPLQ01007898">
    <property type="protein sequence ID" value="GIY33071.1"/>
    <property type="molecule type" value="Genomic_DNA"/>
</dbReference>
<gene>
    <name evidence="1" type="ORF">CDAR_127301</name>
</gene>
<keyword evidence="2" id="KW-1185">Reference proteome</keyword>
<protein>
    <submittedName>
        <fullName evidence="1">Uncharacterized protein</fullName>
    </submittedName>
</protein>
<proteinExistence type="predicted"/>
<name>A0AAV4SJQ6_9ARAC</name>
<organism evidence="1 2">
    <name type="scientific">Caerostris darwini</name>
    <dbReference type="NCBI Taxonomy" id="1538125"/>
    <lineage>
        <taxon>Eukaryota</taxon>
        <taxon>Metazoa</taxon>
        <taxon>Ecdysozoa</taxon>
        <taxon>Arthropoda</taxon>
        <taxon>Chelicerata</taxon>
        <taxon>Arachnida</taxon>
        <taxon>Araneae</taxon>
        <taxon>Araneomorphae</taxon>
        <taxon>Entelegynae</taxon>
        <taxon>Araneoidea</taxon>
        <taxon>Araneidae</taxon>
        <taxon>Caerostris</taxon>
    </lineage>
</organism>
<evidence type="ECO:0000313" key="1">
    <source>
        <dbReference type="EMBL" id="GIY33071.1"/>
    </source>
</evidence>
<comment type="caution">
    <text evidence="1">The sequence shown here is derived from an EMBL/GenBank/DDBJ whole genome shotgun (WGS) entry which is preliminary data.</text>
</comment>
<dbReference type="Proteomes" id="UP001054837">
    <property type="component" value="Unassembled WGS sequence"/>
</dbReference>
<dbReference type="AlphaFoldDB" id="A0AAV4SJQ6"/>
<accession>A0AAV4SJQ6</accession>
<evidence type="ECO:0000313" key="2">
    <source>
        <dbReference type="Proteomes" id="UP001054837"/>
    </source>
</evidence>
<sequence length="92" mass="10347">MYNVPVDGSTILGGCMSEYATKCPSKRNMELRKEHGWDAFEVPPPTSALERNTPYRNIRSTQPACASSRALNHHRSVRGEACYNRIPLLRAI</sequence>